<evidence type="ECO:0000313" key="1">
    <source>
        <dbReference type="EMBL" id="KAG9191881.1"/>
    </source>
</evidence>
<organism evidence="1 2">
    <name type="scientific">Alternaria panax</name>
    <dbReference type="NCBI Taxonomy" id="48097"/>
    <lineage>
        <taxon>Eukaryota</taxon>
        <taxon>Fungi</taxon>
        <taxon>Dikarya</taxon>
        <taxon>Ascomycota</taxon>
        <taxon>Pezizomycotina</taxon>
        <taxon>Dothideomycetes</taxon>
        <taxon>Pleosporomycetidae</taxon>
        <taxon>Pleosporales</taxon>
        <taxon>Pleosporineae</taxon>
        <taxon>Pleosporaceae</taxon>
        <taxon>Alternaria</taxon>
        <taxon>Alternaria sect. Panax</taxon>
    </lineage>
</organism>
<accession>A0AAD4ICC5</accession>
<comment type="caution">
    <text evidence="1">The sequence shown here is derived from an EMBL/GenBank/DDBJ whole genome shotgun (WGS) entry which is preliminary data.</text>
</comment>
<proteinExistence type="predicted"/>
<keyword evidence="2" id="KW-1185">Reference proteome</keyword>
<dbReference type="Proteomes" id="UP001199106">
    <property type="component" value="Unassembled WGS sequence"/>
</dbReference>
<name>A0AAD4ICC5_9PLEO</name>
<protein>
    <submittedName>
        <fullName evidence="1">Uncharacterized protein</fullName>
    </submittedName>
</protein>
<dbReference type="EMBL" id="JAANER010000003">
    <property type="protein sequence ID" value="KAG9191881.1"/>
    <property type="molecule type" value="Genomic_DNA"/>
</dbReference>
<reference evidence="1" key="1">
    <citation type="submission" date="2021-07" db="EMBL/GenBank/DDBJ databases">
        <title>Genome Resource of American Ginseng Black Spot Pathogen Alternaria panax.</title>
        <authorList>
            <person name="Qiu C."/>
            <person name="Wang W."/>
            <person name="Liu Z."/>
        </authorList>
    </citation>
    <scope>NUCLEOTIDE SEQUENCE</scope>
    <source>
        <strain evidence="1">BNCC115425</strain>
    </source>
</reference>
<dbReference type="AlphaFoldDB" id="A0AAD4ICC5"/>
<gene>
    <name evidence="1" type="ORF">G6011_10615</name>
</gene>
<sequence>MDVDCTYVKVDDGKLVLAQGALSCSMFVTGGRLSGRWAAQCQREDEYALMTTSALFPTALPRCCNGETCTWTKSAAKGGALMCGLDGSDQIAGRQIRDTREPPSAASRYNSDIATELENWYWRETNPSDGRSSLFGC</sequence>
<evidence type="ECO:0000313" key="2">
    <source>
        <dbReference type="Proteomes" id="UP001199106"/>
    </source>
</evidence>